<proteinExistence type="predicted"/>
<keyword evidence="2" id="KW-1185">Reference proteome</keyword>
<organism evidence="1 2">
    <name type="scientific">Lysobacter korlensis</name>
    <dbReference type="NCBI Taxonomy" id="553636"/>
    <lineage>
        <taxon>Bacteria</taxon>
        <taxon>Pseudomonadati</taxon>
        <taxon>Pseudomonadota</taxon>
        <taxon>Gammaproteobacteria</taxon>
        <taxon>Lysobacterales</taxon>
        <taxon>Lysobacteraceae</taxon>
        <taxon>Lysobacter</taxon>
    </lineage>
</organism>
<comment type="caution">
    <text evidence="1">The sequence shown here is derived from an EMBL/GenBank/DDBJ whole genome shotgun (WGS) entry which is preliminary data.</text>
</comment>
<accession>A0ABV6S128</accession>
<dbReference type="EMBL" id="JBHLTG010000039">
    <property type="protein sequence ID" value="MFC0682934.1"/>
    <property type="molecule type" value="Genomic_DNA"/>
</dbReference>
<evidence type="ECO:0000313" key="1">
    <source>
        <dbReference type="EMBL" id="MFC0682934.1"/>
    </source>
</evidence>
<dbReference type="Proteomes" id="UP001589896">
    <property type="component" value="Unassembled WGS sequence"/>
</dbReference>
<protein>
    <submittedName>
        <fullName evidence="1">Uncharacterized protein</fullName>
    </submittedName>
</protein>
<sequence>MAFPSDWEDQSEGDTTYFESPDGTKGFYLALWYMGEEESRSPAQLVDVFLATELDGLLGGSDERELLRRHIEPAGDSVVCTWDTLARPNAYRVAGKIHARGNYVLRATFHDYDCEDYDASLEYFEPIIASLALVEA</sequence>
<evidence type="ECO:0000313" key="2">
    <source>
        <dbReference type="Proteomes" id="UP001589896"/>
    </source>
</evidence>
<gene>
    <name evidence="1" type="ORF">ACFFGH_34330</name>
</gene>
<name>A0ABV6S128_9GAMM</name>
<dbReference type="RefSeq" id="WP_386677438.1">
    <property type="nucleotide sequence ID" value="NZ_JBHLTG010000039.1"/>
</dbReference>
<reference evidence="1 2" key="1">
    <citation type="submission" date="2024-09" db="EMBL/GenBank/DDBJ databases">
        <authorList>
            <person name="Sun Q."/>
            <person name="Mori K."/>
        </authorList>
    </citation>
    <scope>NUCLEOTIDE SEQUENCE [LARGE SCALE GENOMIC DNA]</scope>
    <source>
        <strain evidence="1 2">KCTC 23076</strain>
    </source>
</reference>